<organism evidence="2 3">
    <name type="scientific">Pelagomonas calceolata</name>
    <dbReference type="NCBI Taxonomy" id="35677"/>
    <lineage>
        <taxon>Eukaryota</taxon>
        <taxon>Sar</taxon>
        <taxon>Stramenopiles</taxon>
        <taxon>Ochrophyta</taxon>
        <taxon>Pelagophyceae</taxon>
        <taxon>Pelagomonadales</taxon>
        <taxon>Pelagomonadaceae</taxon>
        <taxon>Pelagomonas</taxon>
    </lineage>
</organism>
<dbReference type="Proteomes" id="UP000789595">
    <property type="component" value="Unassembled WGS sequence"/>
</dbReference>
<dbReference type="OrthoDB" id="449507at2759"/>
<feature type="region of interest" description="Disordered" evidence="1">
    <location>
        <begin position="78"/>
        <end position="135"/>
    </location>
</feature>
<dbReference type="AlphaFoldDB" id="A0A8J2SR91"/>
<reference evidence="2" key="1">
    <citation type="submission" date="2021-11" db="EMBL/GenBank/DDBJ databases">
        <authorList>
            <consortium name="Genoscope - CEA"/>
            <person name="William W."/>
        </authorList>
    </citation>
    <scope>NUCLEOTIDE SEQUENCE</scope>
</reference>
<evidence type="ECO:0000256" key="1">
    <source>
        <dbReference type="SAM" id="MobiDB-lite"/>
    </source>
</evidence>
<feature type="region of interest" description="Disordered" evidence="1">
    <location>
        <begin position="198"/>
        <end position="266"/>
    </location>
</feature>
<sequence>MSGSSKKSLKAALALGGGLVTVGLMAAMLTDDDGPPEDVVDGVQSTMNGLVDKAGGAVAAMAASVGEAVKSSLGGVLKTSAPAPSKTKKAKKRKTKTKAAAKARKARKREAKAARATVPVTPPKKTPAAREEPVVPEAAPPVVDAPVPYAVGARVEARWAGTWYGAVVEELHADGSYEVEWTDTPNVFNTVAAADVRAAEDEPVPPPPPEAEEEAAPAAEPPAPAPPAAADDEAGEEEPEEEQEPEAADGEAPAAEEAPEAAAADDEVQGLLDGAAPRVVVDMLLANESFKIAFDQENPKRPDSASWTRYEAYKAATCGEQVLELGGSKSDVLHDYKKGFLRVTRCPAMIAYDLDRDAVAPEEPVTTGRPARRAPKRELFVAESATVDNKKLKGAE</sequence>
<accession>A0A8J2SR91</accession>
<feature type="compositionally biased region" description="Acidic residues" evidence="1">
    <location>
        <begin position="257"/>
        <end position="266"/>
    </location>
</feature>
<proteinExistence type="predicted"/>
<evidence type="ECO:0000313" key="3">
    <source>
        <dbReference type="Proteomes" id="UP000789595"/>
    </source>
</evidence>
<dbReference type="CDD" id="cd04508">
    <property type="entry name" value="Tudor_SF"/>
    <property type="match status" value="1"/>
</dbReference>
<comment type="caution">
    <text evidence="2">The sequence shown here is derived from an EMBL/GenBank/DDBJ whole genome shotgun (WGS) entry which is preliminary data.</text>
</comment>
<name>A0A8J2SR91_9STRA</name>
<keyword evidence="3" id="KW-1185">Reference proteome</keyword>
<evidence type="ECO:0008006" key="4">
    <source>
        <dbReference type="Google" id="ProtNLM"/>
    </source>
</evidence>
<gene>
    <name evidence="2" type="ORF">PECAL_3P19240</name>
</gene>
<dbReference type="EMBL" id="CAKKNE010000003">
    <property type="protein sequence ID" value="CAH0371952.1"/>
    <property type="molecule type" value="Genomic_DNA"/>
</dbReference>
<dbReference type="Gene3D" id="2.30.30.140">
    <property type="match status" value="1"/>
</dbReference>
<feature type="compositionally biased region" description="Acidic residues" evidence="1">
    <location>
        <begin position="230"/>
        <end position="249"/>
    </location>
</feature>
<protein>
    <recommendedName>
        <fullName evidence="4">Tudor domain-containing protein</fullName>
    </recommendedName>
</protein>
<feature type="compositionally biased region" description="Basic residues" evidence="1">
    <location>
        <begin position="86"/>
        <end position="110"/>
    </location>
</feature>
<evidence type="ECO:0000313" key="2">
    <source>
        <dbReference type="EMBL" id="CAH0371952.1"/>
    </source>
</evidence>